<evidence type="ECO:0000313" key="2">
    <source>
        <dbReference type="EMBL" id="TBT85054.1"/>
    </source>
</evidence>
<dbReference type="SUPFAM" id="SSF64307">
    <property type="entry name" value="SirA-like"/>
    <property type="match status" value="1"/>
</dbReference>
<comment type="caution">
    <text evidence="2">The sequence shown here is derived from an EMBL/GenBank/DDBJ whole genome shotgun (WGS) entry which is preliminary data.</text>
</comment>
<name>A0A4Q9KFG3_9ACTN</name>
<reference evidence="2 3" key="1">
    <citation type="submission" date="2019-01" db="EMBL/GenBank/DDBJ databases">
        <title>Lactibacter flavus gen. nov., sp. nov., a novel bacterium of the family Propionibacteriaceae isolated from raw milk and dairy products.</title>
        <authorList>
            <person name="Huptas C."/>
            <person name="Wenning M."/>
            <person name="Breitenwieser F."/>
            <person name="Doll E."/>
            <person name="Von Neubeck M."/>
            <person name="Busse H.-J."/>
            <person name="Scherer S."/>
        </authorList>
    </citation>
    <scope>NUCLEOTIDE SEQUENCE [LARGE SCALE GENOMIC DNA]</scope>
    <source>
        <strain evidence="2 3">KCTC 33808</strain>
    </source>
</reference>
<protein>
    <submittedName>
        <fullName evidence="2">Sulfurtransferase TusA family protein</fullName>
    </submittedName>
</protein>
<dbReference type="AlphaFoldDB" id="A0A4Q9KFG3"/>
<dbReference type="Pfam" id="PF01206">
    <property type="entry name" value="TusA"/>
    <property type="match status" value="1"/>
</dbReference>
<organism evidence="2 3">
    <name type="scientific">Propioniciclava sinopodophylli</name>
    <dbReference type="NCBI Taxonomy" id="1837344"/>
    <lineage>
        <taxon>Bacteria</taxon>
        <taxon>Bacillati</taxon>
        <taxon>Actinomycetota</taxon>
        <taxon>Actinomycetes</taxon>
        <taxon>Propionibacteriales</taxon>
        <taxon>Propionibacteriaceae</taxon>
        <taxon>Propioniciclava</taxon>
    </lineage>
</organism>
<evidence type="ECO:0000259" key="1">
    <source>
        <dbReference type="Pfam" id="PF01206"/>
    </source>
</evidence>
<feature type="domain" description="UPF0033" evidence="1">
    <location>
        <begin position="7"/>
        <end position="60"/>
    </location>
</feature>
<dbReference type="Proteomes" id="UP000292373">
    <property type="component" value="Unassembled WGS sequence"/>
</dbReference>
<gene>
    <name evidence="2" type="ORF">ET989_07785</name>
</gene>
<dbReference type="Gene3D" id="3.30.110.40">
    <property type="entry name" value="TusA-like domain"/>
    <property type="match status" value="1"/>
</dbReference>
<keyword evidence="2" id="KW-0808">Transferase</keyword>
<dbReference type="EMBL" id="SDMQ01000006">
    <property type="protein sequence ID" value="TBT85054.1"/>
    <property type="molecule type" value="Genomic_DNA"/>
</dbReference>
<dbReference type="OrthoDB" id="8636759at2"/>
<dbReference type="RefSeq" id="WP_131167967.1">
    <property type="nucleotide sequence ID" value="NZ_SDMQ01000006.1"/>
</dbReference>
<dbReference type="GO" id="GO:0016740">
    <property type="term" value="F:transferase activity"/>
    <property type="evidence" value="ECO:0007669"/>
    <property type="project" value="UniProtKB-KW"/>
</dbReference>
<accession>A0A4Q9KFG3</accession>
<evidence type="ECO:0000313" key="3">
    <source>
        <dbReference type="Proteomes" id="UP000292373"/>
    </source>
</evidence>
<proteinExistence type="predicted"/>
<dbReference type="InterPro" id="IPR036868">
    <property type="entry name" value="TusA-like_sf"/>
</dbReference>
<keyword evidence="3" id="KW-1185">Reference proteome</keyword>
<dbReference type="InterPro" id="IPR001455">
    <property type="entry name" value="TusA-like"/>
</dbReference>
<sequence length="82" mass="9236">MADRVLLDNRKTPCAVGLIKAARLMAELDPGTILEIWRRDRFAPWEIPIWAEADGHAVEALGWDGRWPARHMVFEVTKGSGP</sequence>